<dbReference type="InterPro" id="IPR036286">
    <property type="entry name" value="LexA/Signal_pep-like_sf"/>
</dbReference>
<dbReference type="PATRIC" id="fig|1674920.3.peg.2635"/>
<dbReference type="Gene3D" id="1.10.260.40">
    <property type="entry name" value="lambda repressor-like DNA-binding domains"/>
    <property type="match status" value="1"/>
</dbReference>
<dbReference type="Pfam" id="PF00717">
    <property type="entry name" value="Peptidase_S24"/>
    <property type="match status" value="1"/>
</dbReference>
<dbReference type="InterPro" id="IPR039418">
    <property type="entry name" value="LexA-like"/>
</dbReference>
<organism evidence="2 3">
    <name type="scientific">Pseudomonas fildesensis</name>
    <dbReference type="NCBI Taxonomy" id="1674920"/>
    <lineage>
        <taxon>Bacteria</taxon>
        <taxon>Pseudomonadati</taxon>
        <taxon>Pseudomonadota</taxon>
        <taxon>Gammaproteobacteria</taxon>
        <taxon>Pseudomonadales</taxon>
        <taxon>Pseudomonadaceae</taxon>
        <taxon>Pseudomonas</taxon>
    </lineage>
</organism>
<proteinExistence type="predicted"/>
<evidence type="ECO:0000313" key="3">
    <source>
        <dbReference type="Proteomes" id="UP000037551"/>
    </source>
</evidence>
<dbReference type="SUPFAM" id="SSF51306">
    <property type="entry name" value="LexA/Signal peptidase"/>
    <property type="match status" value="1"/>
</dbReference>
<keyword evidence="3" id="KW-1185">Reference proteome</keyword>
<accession>A0A0J8FYV8</accession>
<reference evidence="2 3" key="1">
    <citation type="submission" date="2015-06" db="EMBL/GenBank/DDBJ databases">
        <title>Draft genome sequence of an Antarctic Pseudomonas sp. strain KG01 with full potential for biotechnological applications.</title>
        <authorList>
            <person name="Pavlov M.S."/>
            <person name="Lira F."/>
            <person name="Martinez J.L."/>
            <person name="Marshall S.H."/>
        </authorList>
    </citation>
    <scope>NUCLEOTIDE SEQUENCE [LARGE SCALE GENOMIC DNA]</scope>
    <source>
        <strain evidence="2 3">KG01</strain>
    </source>
</reference>
<gene>
    <name evidence="2" type="ORF">ACR52_21150</name>
</gene>
<dbReference type="RefSeq" id="WP_048729059.1">
    <property type="nucleotide sequence ID" value="NZ_LFMW01000014.1"/>
</dbReference>
<dbReference type="InterPro" id="IPR010982">
    <property type="entry name" value="Lambda_DNA-bd_dom_sf"/>
</dbReference>
<dbReference type="PANTHER" id="PTHR33516:SF2">
    <property type="entry name" value="LEXA REPRESSOR-RELATED"/>
    <property type="match status" value="1"/>
</dbReference>
<sequence length="241" mass="26580">MIDKETLRHMFAERLHAALDAKSVRQHGRGADVLKQLKSKGVIKTPQAVSKWLNGAAMPEVDSLTAISDWLGVRREWLEHGVMPVFPDQALPKIMASNVDNVRTTETKMGKVPLISWVQAGSWCEMDASVESFDAELWLPCPVNISKSGYALRVVGDSMTNYGPGRSYPAGSVIFVDPELVVNNGDRVIATLPSTNEATFKVLVQDAGKHYLKPINPQYPIMELTEEMQICGKVIGTFTPE</sequence>
<dbReference type="OrthoDB" id="9791537at2"/>
<dbReference type="STRING" id="1674920.ACR52_21150"/>
<dbReference type="InterPro" id="IPR001387">
    <property type="entry name" value="Cro/C1-type_HTH"/>
</dbReference>
<protein>
    <submittedName>
        <fullName evidence="2">Peptidase S24</fullName>
    </submittedName>
</protein>
<evidence type="ECO:0000313" key="2">
    <source>
        <dbReference type="EMBL" id="KMT53553.1"/>
    </source>
</evidence>
<comment type="caution">
    <text evidence="2">The sequence shown here is derived from an EMBL/GenBank/DDBJ whole genome shotgun (WGS) entry which is preliminary data.</text>
</comment>
<dbReference type="InterPro" id="IPR050077">
    <property type="entry name" value="LexA_repressor"/>
</dbReference>
<dbReference type="CDD" id="cd00093">
    <property type="entry name" value="HTH_XRE"/>
    <property type="match status" value="1"/>
</dbReference>
<dbReference type="PROSITE" id="PS50943">
    <property type="entry name" value="HTH_CROC1"/>
    <property type="match status" value="1"/>
</dbReference>
<dbReference type="AlphaFoldDB" id="A0A0J8FYV8"/>
<evidence type="ECO:0000259" key="1">
    <source>
        <dbReference type="PROSITE" id="PS50943"/>
    </source>
</evidence>
<feature type="domain" description="HTH cro/C1-type" evidence="1">
    <location>
        <begin position="45"/>
        <end position="78"/>
    </location>
</feature>
<name>A0A0J8FYV8_9PSED</name>
<dbReference type="Proteomes" id="UP000037551">
    <property type="component" value="Unassembled WGS sequence"/>
</dbReference>
<dbReference type="PANTHER" id="PTHR33516">
    <property type="entry name" value="LEXA REPRESSOR"/>
    <property type="match status" value="1"/>
</dbReference>
<dbReference type="EMBL" id="LFMW01000014">
    <property type="protein sequence ID" value="KMT53553.1"/>
    <property type="molecule type" value="Genomic_DNA"/>
</dbReference>
<dbReference type="CDD" id="cd06529">
    <property type="entry name" value="S24_LexA-like"/>
    <property type="match status" value="1"/>
</dbReference>
<dbReference type="GO" id="GO:0003677">
    <property type="term" value="F:DNA binding"/>
    <property type="evidence" value="ECO:0007669"/>
    <property type="project" value="InterPro"/>
</dbReference>
<dbReference type="Gene3D" id="2.10.109.10">
    <property type="entry name" value="Umud Fragment, subunit A"/>
    <property type="match status" value="1"/>
</dbReference>
<dbReference type="InterPro" id="IPR015927">
    <property type="entry name" value="Peptidase_S24_S26A/B/C"/>
</dbReference>